<evidence type="ECO:0000256" key="4">
    <source>
        <dbReference type="ARBA" id="ARBA00022840"/>
    </source>
</evidence>
<dbReference type="InterPro" id="IPR039421">
    <property type="entry name" value="Type_1_exporter"/>
</dbReference>
<dbReference type="InterPro" id="IPR014223">
    <property type="entry name" value="ABC_CydC/D"/>
</dbReference>
<keyword evidence="5 7" id="KW-1133">Transmembrane helix</keyword>
<dbReference type="PROSITE" id="PS00211">
    <property type="entry name" value="ABC_TRANSPORTER_1"/>
    <property type="match status" value="1"/>
</dbReference>
<feature type="transmembrane region" description="Helical" evidence="7">
    <location>
        <begin position="278"/>
        <end position="300"/>
    </location>
</feature>
<dbReference type="GO" id="GO:0045454">
    <property type="term" value="P:cell redox homeostasis"/>
    <property type="evidence" value="ECO:0007669"/>
    <property type="project" value="InterPro"/>
</dbReference>
<feature type="domain" description="ABC transmembrane type-1" evidence="9">
    <location>
        <begin position="20"/>
        <end position="305"/>
    </location>
</feature>
<dbReference type="GO" id="GO:0016887">
    <property type="term" value="F:ATP hydrolysis activity"/>
    <property type="evidence" value="ECO:0007669"/>
    <property type="project" value="InterPro"/>
</dbReference>
<feature type="domain" description="ABC transporter" evidence="8">
    <location>
        <begin position="338"/>
        <end position="547"/>
    </location>
</feature>
<dbReference type="EMBL" id="JXBL01000001">
    <property type="protein sequence ID" value="KIE42747.1"/>
    <property type="molecule type" value="Genomic_DNA"/>
</dbReference>
<dbReference type="GO" id="GO:0005524">
    <property type="term" value="F:ATP binding"/>
    <property type="evidence" value="ECO:0007669"/>
    <property type="project" value="UniProtKB-KW"/>
</dbReference>
<evidence type="ECO:0000259" key="8">
    <source>
        <dbReference type="PROSITE" id="PS50893"/>
    </source>
</evidence>
<organism evidence="10 11">
    <name type="scientific">Geobacter soli</name>
    <dbReference type="NCBI Taxonomy" id="1510391"/>
    <lineage>
        <taxon>Bacteria</taxon>
        <taxon>Pseudomonadati</taxon>
        <taxon>Thermodesulfobacteriota</taxon>
        <taxon>Desulfuromonadia</taxon>
        <taxon>Geobacterales</taxon>
        <taxon>Geobacteraceae</taxon>
        <taxon>Geobacter</taxon>
    </lineage>
</organism>
<keyword evidence="11" id="KW-1185">Reference proteome</keyword>
<evidence type="ECO:0000256" key="7">
    <source>
        <dbReference type="SAM" id="Phobius"/>
    </source>
</evidence>
<accession>A0A0C1QPY7</accession>
<dbReference type="Proteomes" id="UP000031433">
    <property type="component" value="Unassembled WGS sequence"/>
</dbReference>
<dbReference type="InterPro" id="IPR003439">
    <property type="entry name" value="ABC_transporter-like_ATP-bd"/>
</dbReference>
<dbReference type="Pfam" id="PF00005">
    <property type="entry name" value="ABC_tran"/>
    <property type="match status" value="1"/>
</dbReference>
<feature type="transmembrane region" description="Helical" evidence="7">
    <location>
        <begin position="162"/>
        <end position="180"/>
    </location>
</feature>
<dbReference type="InterPro" id="IPR036640">
    <property type="entry name" value="ABC1_TM_sf"/>
</dbReference>
<dbReference type="SMART" id="SM00382">
    <property type="entry name" value="AAA"/>
    <property type="match status" value="1"/>
</dbReference>
<comment type="caution">
    <text evidence="10">The sequence shown here is derived from an EMBL/GenBank/DDBJ whole genome shotgun (WGS) entry which is preliminary data.</text>
</comment>
<evidence type="ECO:0000256" key="2">
    <source>
        <dbReference type="ARBA" id="ARBA00022692"/>
    </source>
</evidence>
<name>A0A0C1QPY7_9BACT</name>
<evidence type="ECO:0000256" key="1">
    <source>
        <dbReference type="ARBA" id="ARBA00004651"/>
    </source>
</evidence>
<keyword evidence="3" id="KW-0547">Nucleotide-binding</keyword>
<evidence type="ECO:0000256" key="3">
    <source>
        <dbReference type="ARBA" id="ARBA00022741"/>
    </source>
</evidence>
<dbReference type="SUPFAM" id="SSF52540">
    <property type="entry name" value="P-loop containing nucleoside triphosphate hydrolases"/>
    <property type="match status" value="1"/>
</dbReference>
<dbReference type="RefSeq" id="WP_039645593.1">
    <property type="nucleotide sequence ID" value="NZ_JXBL01000001.1"/>
</dbReference>
<dbReference type="InterPro" id="IPR011527">
    <property type="entry name" value="ABC1_TM_dom"/>
</dbReference>
<dbReference type="Gene3D" id="1.20.1560.10">
    <property type="entry name" value="ABC transporter type 1, transmembrane domain"/>
    <property type="match status" value="1"/>
</dbReference>
<evidence type="ECO:0000256" key="5">
    <source>
        <dbReference type="ARBA" id="ARBA00022989"/>
    </source>
</evidence>
<sequence>MRELFRILAVARGQWPWMTAGMLLAVLVIAANALLMAVSGWFIASMAVAGTTGAAFNYFFPSAAIRGLAILRTVGRYLERLATHEAGFRVLALLRVWLFRRLEPLAPATLERLGGGDVAGRLRADVDALESLYLRIMLPLAAGGVAILAATAFVAIWSTSAAGVLFLALLAAGVGLPLVARRLAEEPGRRSAELAGSLRETVTEGLQGGEELILLGATERQAALVDDLSRRLVAEQERLAAGGGITLAGGIACGGVGVAAVLAIASFQVAAGELGGPLLVMLLLFAAAAFESAGGMPAALQHLPAARESVRRILELADSPPPVPEPAVPAPLPASAGIAFRNVSFSHAPSLPVLRDFNLDVPAGGRVALMGPSGSGKSTVADILLRFRDYGGSVTLGGVELRDLGGEAIRGLIAVVPQQPHLFNGTIRENILLGNPAAEEEQVRRAVRDAALAEWVDGLPLGLDTPVGEGGSAVSGGEARRIALARALLKDAPVFLLDEPTEGLDWTTEQRVIAALANRIGGKTVLIISHRPACGALAERVHYFFKVH</sequence>
<proteinExistence type="predicted"/>
<evidence type="ECO:0000313" key="11">
    <source>
        <dbReference type="Proteomes" id="UP000031433"/>
    </source>
</evidence>
<dbReference type="InterPro" id="IPR027417">
    <property type="entry name" value="P-loop_NTPase"/>
</dbReference>
<dbReference type="InterPro" id="IPR017871">
    <property type="entry name" value="ABC_transporter-like_CS"/>
</dbReference>
<dbReference type="InterPro" id="IPR003593">
    <property type="entry name" value="AAA+_ATPase"/>
</dbReference>
<dbReference type="SUPFAM" id="SSF90123">
    <property type="entry name" value="ABC transporter transmembrane region"/>
    <property type="match status" value="1"/>
</dbReference>
<feature type="transmembrane region" description="Helical" evidence="7">
    <location>
        <begin position="132"/>
        <end position="156"/>
    </location>
</feature>
<dbReference type="AlphaFoldDB" id="A0A0C1QPY7"/>
<dbReference type="PANTHER" id="PTHR43394:SF1">
    <property type="entry name" value="ATP-BINDING CASSETTE SUB-FAMILY B MEMBER 10, MITOCHONDRIAL"/>
    <property type="match status" value="1"/>
</dbReference>
<dbReference type="GO" id="GO:0005886">
    <property type="term" value="C:plasma membrane"/>
    <property type="evidence" value="ECO:0007669"/>
    <property type="project" value="UniProtKB-SubCell"/>
</dbReference>
<evidence type="ECO:0000256" key="6">
    <source>
        <dbReference type="ARBA" id="ARBA00023136"/>
    </source>
</evidence>
<dbReference type="PROSITE" id="PS50893">
    <property type="entry name" value="ABC_TRANSPORTER_2"/>
    <property type="match status" value="1"/>
</dbReference>
<keyword evidence="4 10" id="KW-0067">ATP-binding</keyword>
<gene>
    <name evidence="10" type="ORF">SE37_08925</name>
</gene>
<keyword evidence="2 7" id="KW-0812">Transmembrane</keyword>
<feature type="transmembrane region" description="Helical" evidence="7">
    <location>
        <begin position="21"/>
        <end position="43"/>
    </location>
</feature>
<dbReference type="PROSITE" id="PS50929">
    <property type="entry name" value="ABC_TM1F"/>
    <property type="match status" value="1"/>
</dbReference>
<comment type="subcellular location">
    <subcellularLocation>
        <location evidence="1">Cell membrane</location>
        <topology evidence="1">Multi-pass membrane protein</topology>
    </subcellularLocation>
</comment>
<feature type="transmembrane region" description="Helical" evidence="7">
    <location>
        <begin position="55"/>
        <end position="74"/>
    </location>
</feature>
<protein>
    <submittedName>
        <fullName evidence="10">Cysteine ABC transporter ATP-binding protein</fullName>
    </submittedName>
</protein>
<dbReference type="GO" id="GO:0015421">
    <property type="term" value="F:ABC-type oligopeptide transporter activity"/>
    <property type="evidence" value="ECO:0007669"/>
    <property type="project" value="TreeGrafter"/>
</dbReference>
<keyword evidence="6 7" id="KW-0472">Membrane</keyword>
<evidence type="ECO:0000259" key="9">
    <source>
        <dbReference type="PROSITE" id="PS50929"/>
    </source>
</evidence>
<dbReference type="GO" id="GO:0034775">
    <property type="term" value="P:glutathione transmembrane transport"/>
    <property type="evidence" value="ECO:0007669"/>
    <property type="project" value="InterPro"/>
</dbReference>
<evidence type="ECO:0000313" key="10">
    <source>
        <dbReference type="EMBL" id="KIE42747.1"/>
    </source>
</evidence>
<feature type="transmembrane region" description="Helical" evidence="7">
    <location>
        <begin position="239"/>
        <end position="266"/>
    </location>
</feature>
<dbReference type="Gene3D" id="3.40.50.300">
    <property type="entry name" value="P-loop containing nucleotide triphosphate hydrolases"/>
    <property type="match status" value="1"/>
</dbReference>
<dbReference type="NCBIfam" id="TIGR02868">
    <property type="entry name" value="CydC"/>
    <property type="match status" value="1"/>
</dbReference>
<reference evidence="10 11" key="1">
    <citation type="submission" date="2015-01" db="EMBL/GenBank/DDBJ databases">
        <title>Genome sequence of the anaerobic bacterium Geobacter soli GSS01, a dissimilatory Fe(III) reducer from soil.</title>
        <authorList>
            <person name="Yang G."/>
            <person name="Zhou S."/>
        </authorList>
    </citation>
    <scope>NUCLEOTIDE SEQUENCE [LARGE SCALE GENOMIC DNA]</scope>
    <source>
        <strain evidence="10 11">GSS01</strain>
    </source>
</reference>
<dbReference type="PANTHER" id="PTHR43394">
    <property type="entry name" value="ATP-DEPENDENT PERMEASE MDL1, MITOCHONDRIAL"/>
    <property type="match status" value="1"/>
</dbReference>
<dbReference type="CDD" id="cd18585">
    <property type="entry name" value="ABC_6TM_CydC"/>
    <property type="match status" value="1"/>
</dbReference>